<feature type="signal peptide" evidence="1">
    <location>
        <begin position="1"/>
        <end position="22"/>
    </location>
</feature>
<evidence type="ECO:0000256" key="1">
    <source>
        <dbReference type="SAM" id="SignalP"/>
    </source>
</evidence>
<organism evidence="2">
    <name type="scientific">Zea mays</name>
    <name type="common">Maize</name>
    <dbReference type="NCBI Taxonomy" id="4577"/>
    <lineage>
        <taxon>Eukaryota</taxon>
        <taxon>Viridiplantae</taxon>
        <taxon>Streptophyta</taxon>
        <taxon>Embryophyta</taxon>
        <taxon>Tracheophyta</taxon>
        <taxon>Spermatophyta</taxon>
        <taxon>Magnoliopsida</taxon>
        <taxon>Liliopsida</taxon>
        <taxon>Poales</taxon>
        <taxon>Poaceae</taxon>
        <taxon>PACMAD clade</taxon>
        <taxon>Panicoideae</taxon>
        <taxon>Andropogonodae</taxon>
        <taxon>Andropogoneae</taxon>
        <taxon>Tripsacinae</taxon>
        <taxon>Zea</taxon>
    </lineage>
</organism>
<evidence type="ECO:0000313" key="2">
    <source>
        <dbReference type="EMBL" id="ACG46129.1"/>
    </source>
</evidence>
<dbReference type="AlphaFoldDB" id="B6U9U6"/>
<accession>B6U9U6</accession>
<dbReference type="EMBL" id="EU974011">
    <property type="protein sequence ID" value="ACG46129.1"/>
    <property type="molecule type" value="mRNA"/>
</dbReference>
<feature type="chain" id="PRO_5002850712" evidence="1">
    <location>
        <begin position="23"/>
        <end position="39"/>
    </location>
</feature>
<keyword evidence="1" id="KW-0732">Signal</keyword>
<name>B6U9U6_MAIZE</name>
<reference evidence="2" key="1">
    <citation type="journal article" date="2009" name="Plant Mol. Biol.">
        <title>Insights into corn genes derived from large-scale cDNA sequencing.</title>
        <authorList>
            <person name="Alexandrov N.N."/>
            <person name="Brover V.V."/>
            <person name="Freidin S."/>
            <person name="Troukhan M.E."/>
            <person name="Tatarinova T.V."/>
            <person name="Zhang H."/>
            <person name="Swaller T.J."/>
            <person name="Lu Y.P."/>
            <person name="Bouck J."/>
            <person name="Flavell R.B."/>
            <person name="Feldmann K.A."/>
        </authorList>
    </citation>
    <scope>NUCLEOTIDE SEQUENCE</scope>
</reference>
<protein>
    <submittedName>
        <fullName evidence="2">Uncharacterized protein</fullName>
    </submittedName>
</protein>
<sequence length="39" mass="4358">MWVPFCSSFFSLLFFSFSPSSSLVHALCELSLSVSQLLL</sequence>
<proteinExistence type="evidence at transcript level"/>